<dbReference type="AlphaFoldDB" id="A0A9P3GPD9"/>
<dbReference type="Proteomes" id="UP000703269">
    <property type="component" value="Unassembled WGS sequence"/>
</dbReference>
<evidence type="ECO:0000259" key="2">
    <source>
        <dbReference type="Pfam" id="PF20151"/>
    </source>
</evidence>
<sequence>MELDHDAFVHAQMERYAYLAVACFLGYEYLLQISNEVDLFWRKRWSWGKAMFLWSRYYSLGFNIVNAIMFVNPHPPLDALDFFIGRTPAQPCRLSPPTSSWSCASTRCTTASDGSSLCACSSPAPRQPCTGSSSGATHPALWQPTTHPRVSSSARTPTRHIGTGSPGSGSRSYPSRASFCPSVCTRDGYPTAQA</sequence>
<evidence type="ECO:0000313" key="3">
    <source>
        <dbReference type="EMBL" id="GJE98648.1"/>
    </source>
</evidence>
<name>A0A9P3GPD9_9APHY</name>
<protein>
    <recommendedName>
        <fullName evidence="2">DUF6533 domain-containing protein</fullName>
    </recommendedName>
</protein>
<reference evidence="3 4" key="1">
    <citation type="submission" date="2021-08" db="EMBL/GenBank/DDBJ databases">
        <title>Draft Genome Sequence of Phanerochaete sordida strain YK-624.</title>
        <authorList>
            <person name="Mori T."/>
            <person name="Dohra H."/>
            <person name="Suzuki T."/>
            <person name="Kawagishi H."/>
            <person name="Hirai H."/>
        </authorList>
    </citation>
    <scope>NUCLEOTIDE SEQUENCE [LARGE SCALE GENOMIC DNA]</scope>
    <source>
        <strain evidence="3 4">YK-624</strain>
    </source>
</reference>
<dbReference type="OrthoDB" id="2799889at2759"/>
<proteinExistence type="predicted"/>
<accession>A0A9P3GPD9</accession>
<dbReference type="Pfam" id="PF20151">
    <property type="entry name" value="DUF6533"/>
    <property type="match status" value="1"/>
</dbReference>
<dbReference type="EMBL" id="BPQB01000092">
    <property type="protein sequence ID" value="GJE98648.1"/>
    <property type="molecule type" value="Genomic_DNA"/>
</dbReference>
<organism evidence="3 4">
    <name type="scientific">Phanerochaete sordida</name>
    <dbReference type="NCBI Taxonomy" id="48140"/>
    <lineage>
        <taxon>Eukaryota</taxon>
        <taxon>Fungi</taxon>
        <taxon>Dikarya</taxon>
        <taxon>Basidiomycota</taxon>
        <taxon>Agaricomycotina</taxon>
        <taxon>Agaricomycetes</taxon>
        <taxon>Polyporales</taxon>
        <taxon>Phanerochaetaceae</taxon>
        <taxon>Phanerochaete</taxon>
    </lineage>
</organism>
<comment type="caution">
    <text evidence="3">The sequence shown here is derived from an EMBL/GenBank/DDBJ whole genome shotgun (WGS) entry which is preliminary data.</text>
</comment>
<feature type="compositionally biased region" description="Polar residues" evidence="1">
    <location>
        <begin position="143"/>
        <end position="156"/>
    </location>
</feature>
<keyword evidence="4" id="KW-1185">Reference proteome</keyword>
<dbReference type="InterPro" id="IPR045340">
    <property type="entry name" value="DUF6533"/>
</dbReference>
<gene>
    <name evidence="3" type="ORF">PsYK624_148830</name>
</gene>
<evidence type="ECO:0000256" key="1">
    <source>
        <dbReference type="SAM" id="MobiDB-lite"/>
    </source>
</evidence>
<feature type="domain" description="DUF6533" evidence="2">
    <location>
        <begin position="16"/>
        <end position="60"/>
    </location>
</feature>
<feature type="region of interest" description="Disordered" evidence="1">
    <location>
        <begin position="131"/>
        <end position="176"/>
    </location>
</feature>
<evidence type="ECO:0000313" key="4">
    <source>
        <dbReference type="Proteomes" id="UP000703269"/>
    </source>
</evidence>